<protein>
    <submittedName>
        <fullName evidence="1">Uncharacterized protein</fullName>
    </submittedName>
</protein>
<organism evidence="1 2">
    <name type="scientific">Legionella longbeachae serogroup 1 (strain NSW150)</name>
    <dbReference type="NCBI Taxonomy" id="661367"/>
    <lineage>
        <taxon>Bacteria</taxon>
        <taxon>Pseudomonadati</taxon>
        <taxon>Pseudomonadota</taxon>
        <taxon>Gammaproteobacteria</taxon>
        <taxon>Legionellales</taxon>
        <taxon>Legionellaceae</taxon>
        <taxon>Legionella</taxon>
    </lineage>
</organism>
<dbReference type="AlphaFoldDB" id="D3HJU8"/>
<evidence type="ECO:0000313" key="1">
    <source>
        <dbReference type="EMBL" id="CBJ12701.1"/>
    </source>
</evidence>
<name>D3HJU8_LEGLN</name>
<dbReference type="HOGENOM" id="CLU_2770796_0_0_6"/>
<keyword evidence="2" id="KW-1185">Reference proteome</keyword>
<accession>D3HJU8</accession>
<dbReference type="KEGG" id="llo:LLO_4061"/>
<evidence type="ECO:0000313" key="2">
    <source>
        <dbReference type="Proteomes" id="UP000001060"/>
    </source>
</evidence>
<reference evidence="1 2" key="1">
    <citation type="journal article" date="2010" name="PLoS Genet.">
        <title>Analysis of the Legionella longbeachae genome and transcriptome uncovers unique strategies to cause Legionnaires' disease.</title>
        <authorList>
            <person name="Cazalet C."/>
            <person name="Gomez-Valero L."/>
            <person name="Rusniok C."/>
            <person name="Lomma M."/>
            <person name="Dervins-Ravault D."/>
            <person name="Newton H."/>
            <person name="Sansom F."/>
            <person name="Jarraud S."/>
            <person name="Zidane N."/>
            <person name="Ma L."/>
            <person name="Bouchier C."/>
            <person name="Etienne J."/>
            <person name="Hartland E."/>
            <person name="Buchrieser C."/>
        </authorList>
    </citation>
    <scope>NUCLEOTIDE SEQUENCE [LARGE SCALE GENOMIC DNA]</scope>
    <source>
        <strain evidence="1 2">NSW150</strain>
    </source>
</reference>
<gene>
    <name evidence="1" type="ordered locus">LLO_4061</name>
</gene>
<sequence length="69" mass="8073">MIISVRCKENKKKIEIYNQFIPKRPVPNEGYFIASVHVHPNTITDRIIDSMRAELDFFIATPIRLIDDT</sequence>
<proteinExistence type="predicted"/>
<dbReference type="EMBL" id="FN650140">
    <property type="protein sequence ID" value="CBJ12701.1"/>
    <property type="molecule type" value="Genomic_DNA"/>
</dbReference>
<dbReference type="Proteomes" id="UP000001060">
    <property type="component" value="Chromosome"/>
</dbReference>